<dbReference type="NCBIfam" id="NF038128">
    <property type="entry name" value="choice_anch_J"/>
    <property type="match status" value="3"/>
</dbReference>
<organism evidence="8 9">
    <name type="scientific">Flammeovirga aprica JL-4</name>
    <dbReference type="NCBI Taxonomy" id="694437"/>
    <lineage>
        <taxon>Bacteria</taxon>
        <taxon>Pseudomonadati</taxon>
        <taxon>Bacteroidota</taxon>
        <taxon>Cytophagia</taxon>
        <taxon>Cytophagales</taxon>
        <taxon>Flammeovirgaceae</taxon>
        <taxon>Flammeovirga</taxon>
    </lineage>
</organism>
<dbReference type="InterPro" id="IPR053879">
    <property type="entry name" value="HYDIN_VesB_CFA65-like_Ig"/>
</dbReference>
<dbReference type="GO" id="GO:0005737">
    <property type="term" value="C:cytoplasm"/>
    <property type="evidence" value="ECO:0007669"/>
    <property type="project" value="UniProtKB-SubCell"/>
</dbReference>
<dbReference type="PROSITE" id="PS50853">
    <property type="entry name" value="FN3"/>
    <property type="match status" value="1"/>
</dbReference>
<reference evidence="8 9" key="1">
    <citation type="submission" date="2020-04" db="EMBL/GenBank/DDBJ databases">
        <title>Flammeovirga sp. SR4, a novel species isolated from seawater.</title>
        <authorList>
            <person name="Wang X."/>
        </authorList>
    </citation>
    <scope>NUCLEOTIDE SEQUENCE [LARGE SCALE GENOMIC DNA]</scope>
    <source>
        <strain evidence="8 9">ATCC 23126</strain>
    </source>
</reference>
<feature type="domain" description="Fibronectin type-III" evidence="7">
    <location>
        <begin position="742"/>
        <end position="836"/>
    </location>
</feature>
<sequence length="1361" mass="152117">MKRLLWFPLVVLFCIGQFAYATEDSAPTAFVEIGAGQTPTTDPIYSSWKYAWGSFLYKSDDLGEAKTISKISFYGYKNFGGWEKSFANQQIYISLVSRDDVPLSYPDLNNYTKVFDGTVTYPPNGADWMDIDIEDFEYDGTSDIIIHWQNHSGESYVTSGLFYGTVNQDHQAVSGSDNNFPTGVAGWRPFNNATPNIRFHYLVSNDTPCTPLAVSPENKDTKVKVDQALEFSLCNSDRYDFYLGTEEDNLQLIVSDQAVTEDGTYTYNSQTLWESKKTYYYKVVAKKGDKEISSPIISFTAQKYIEEYPFIVDFEDFYISQITGNRINRTINTNFPDDSDWEFDEYWSTGDIDGFPEGIYKGEMTGYVSAWRTGDYSLTTPRMNLPENSEISFYWRTGSNSPSSGTYLEISTDGKETWSEVASMMLEGDMEEYKYESFSLGDYSGENVYIRFRYHETSSWSPKYFWIDDIVIKEQKMEPEIQIATDKLTYASVSVGSKISQSVTVTNTGKAPLIIRGGTSTGPFSTDYTGTIDIGKSADIKLYFEPTSAGDFENVFTFESNATSGTNDITLIGNAYQPLTDFFENFDNSTEMPAKWSQIRSSWDNYTSVQVIDGALEYFTGPHCARLMNLNDFESNVILVSPGVKNFDTNRIVFQAKKSNDAYDLTLEVGLMTDPTDSSTFVLKETFELTSAYKQFNLLFSHADKGPYIAFRHGGREQKVTAALIDDISWEKISNGFPLAAVPVSPTTNAVDVDIMKGLKLAWNDGGGATEGYKINVGTDYPPTNMIANQEVDLETAELKLENLEYNTQYYWQVVPYNSNGELPNAPVWSFTTIPDPTVETLPYLENFETMKEGTTKPMGWSIDDLNLDGNEWKQITDDGSNDLVKGSGAMQISGKKDDILYSVPLALEKGTTYDLSFSIRTELDELEGKWHTEELEVYLVEENKKTALGEEALVKTSTVEDAWKDVSVTFEAPKTKSMFIAFYAKTATPTGVLTLDNVELDIAKENPITFTSTPIETGAIYHDYSYVITASHKEEKALEFSLEDAPEWLSIEDHGDGTATLSGKTTKKGTYYVRVNATSGEQSASHQFNLEIEDIDNPLAFTSTPELSVKVYGTYEYAIEVDCAIDEAVTLELVQGPQWLSLEEMEGKYTLSGTPDATGSNVVTLKASVASWELSQSYSLKVEDIENPLMFTSGDSLFVMEDESFEHQVAVEGLEGLTISLALKEAMEGVELTDNNDGTATLTGSLMETSTVVVVASQSNWSIEQEIVVTVEEKQVTDASLDVSTIMLYPNPMTDQFILKGAEKIESVYIYSLIGEKVKSYEDLSQASQFQFKVSDLVKGWYVVQVNSGGATKTYKIQKQ</sequence>
<dbReference type="Proteomes" id="UP000576082">
    <property type="component" value="Unassembled WGS sequence"/>
</dbReference>
<keyword evidence="3" id="KW-0963">Cytoplasm</keyword>
<dbReference type="SUPFAM" id="SSF49313">
    <property type="entry name" value="Cadherin-like"/>
    <property type="match status" value="2"/>
</dbReference>
<keyword evidence="6" id="KW-0732">Signal</keyword>
<dbReference type="Gene3D" id="2.60.120.260">
    <property type="entry name" value="Galactose-binding domain-like"/>
    <property type="match status" value="2"/>
</dbReference>
<dbReference type="Pfam" id="PF18962">
    <property type="entry name" value="Por_Secre_tail"/>
    <property type="match status" value="1"/>
</dbReference>
<dbReference type="RefSeq" id="WP_169655951.1">
    <property type="nucleotide sequence ID" value="NZ_JABANE010000012.1"/>
</dbReference>
<evidence type="ECO:0000313" key="8">
    <source>
        <dbReference type="EMBL" id="NME67614.1"/>
    </source>
</evidence>
<dbReference type="NCBIfam" id="NF012200">
    <property type="entry name" value="choice_anch_D"/>
    <property type="match status" value="1"/>
</dbReference>
<evidence type="ECO:0000256" key="1">
    <source>
        <dbReference type="ARBA" id="ARBA00004138"/>
    </source>
</evidence>
<proteinExistence type="predicted"/>
<keyword evidence="4" id="KW-0969">Cilium</keyword>
<dbReference type="SUPFAM" id="SSF49265">
    <property type="entry name" value="Fibronectin type III"/>
    <property type="match status" value="1"/>
</dbReference>
<keyword evidence="9" id="KW-1185">Reference proteome</keyword>
<evidence type="ECO:0000256" key="2">
    <source>
        <dbReference type="ARBA" id="ARBA00004496"/>
    </source>
</evidence>
<evidence type="ECO:0000313" key="9">
    <source>
        <dbReference type="Proteomes" id="UP000576082"/>
    </source>
</evidence>
<feature type="chain" id="PRO_5031333250" evidence="6">
    <location>
        <begin position="22"/>
        <end position="1361"/>
    </location>
</feature>
<dbReference type="InterPro" id="IPR036116">
    <property type="entry name" value="FN3_sf"/>
</dbReference>
<comment type="subcellular location">
    <subcellularLocation>
        <location evidence="1">Cell projection</location>
        <location evidence="1">Cilium</location>
    </subcellularLocation>
    <subcellularLocation>
        <location evidence="2">Cytoplasm</location>
    </subcellularLocation>
</comment>
<dbReference type="NCBIfam" id="TIGR04183">
    <property type="entry name" value="Por_Secre_tail"/>
    <property type="match status" value="1"/>
</dbReference>
<feature type="signal peptide" evidence="6">
    <location>
        <begin position="1"/>
        <end position="21"/>
    </location>
</feature>
<protein>
    <submittedName>
        <fullName evidence="8">Choice-of-anchor D domain-containing protein</fullName>
    </submittedName>
</protein>
<name>A0A7X9P133_9BACT</name>
<accession>A0A7X9P133</accession>
<dbReference type="InterPro" id="IPR026444">
    <property type="entry name" value="Secre_tail"/>
</dbReference>
<evidence type="ECO:0000256" key="6">
    <source>
        <dbReference type="SAM" id="SignalP"/>
    </source>
</evidence>
<evidence type="ECO:0000256" key="3">
    <source>
        <dbReference type="ARBA" id="ARBA00022490"/>
    </source>
</evidence>
<evidence type="ECO:0000256" key="5">
    <source>
        <dbReference type="ARBA" id="ARBA00023273"/>
    </source>
</evidence>
<dbReference type="InterPro" id="IPR015919">
    <property type="entry name" value="Cadherin-like_sf"/>
</dbReference>
<dbReference type="GO" id="GO:0005509">
    <property type="term" value="F:calcium ion binding"/>
    <property type="evidence" value="ECO:0007669"/>
    <property type="project" value="InterPro"/>
</dbReference>
<evidence type="ECO:0000256" key="4">
    <source>
        <dbReference type="ARBA" id="ARBA00023069"/>
    </source>
</evidence>
<gene>
    <name evidence="8" type="ORF">HHU12_06520</name>
</gene>
<dbReference type="Pfam" id="PF22544">
    <property type="entry name" value="HYDIN_VesB_CFA65-like_Ig"/>
    <property type="match status" value="1"/>
</dbReference>
<dbReference type="EMBL" id="JABANE010000012">
    <property type="protein sequence ID" value="NME67614.1"/>
    <property type="molecule type" value="Genomic_DNA"/>
</dbReference>
<dbReference type="Gene3D" id="2.60.40.10">
    <property type="entry name" value="Immunoglobulins"/>
    <property type="match status" value="4"/>
</dbReference>
<dbReference type="GO" id="GO:0016020">
    <property type="term" value="C:membrane"/>
    <property type="evidence" value="ECO:0007669"/>
    <property type="project" value="InterPro"/>
</dbReference>
<evidence type="ECO:0000259" key="7">
    <source>
        <dbReference type="PROSITE" id="PS50853"/>
    </source>
</evidence>
<comment type="caution">
    <text evidence="8">The sequence shown here is derived from an EMBL/GenBank/DDBJ whole genome shotgun (WGS) entry which is preliminary data.</text>
</comment>
<dbReference type="InterPro" id="IPR013783">
    <property type="entry name" value="Ig-like_fold"/>
</dbReference>
<keyword evidence="5" id="KW-0966">Cell projection</keyword>
<dbReference type="InterPro" id="IPR003961">
    <property type="entry name" value="FN3_dom"/>
</dbReference>